<dbReference type="Pfam" id="PF03662">
    <property type="entry name" value="Glyco_hydro_79n"/>
    <property type="match status" value="1"/>
</dbReference>
<keyword evidence="4" id="KW-0732">Signal</keyword>
<keyword evidence="6" id="KW-0472">Membrane</keyword>
<comment type="similarity">
    <text evidence="2">Belongs to the glycosyl hydrolase 79 family.</text>
</comment>
<evidence type="ECO:0000256" key="4">
    <source>
        <dbReference type="ARBA" id="ARBA00022729"/>
    </source>
</evidence>
<evidence type="ECO:0000256" key="6">
    <source>
        <dbReference type="ARBA" id="ARBA00023136"/>
    </source>
</evidence>
<evidence type="ECO:0000313" key="12">
    <source>
        <dbReference type="RefSeq" id="XP_029123673.1"/>
    </source>
</evidence>
<dbReference type="GO" id="GO:0004566">
    <property type="term" value="F:beta-glucuronidase activity"/>
    <property type="evidence" value="ECO:0007669"/>
    <property type="project" value="TreeGrafter"/>
</dbReference>
<evidence type="ECO:0000256" key="1">
    <source>
        <dbReference type="ARBA" id="ARBA00004613"/>
    </source>
</evidence>
<evidence type="ECO:0000256" key="5">
    <source>
        <dbReference type="ARBA" id="ARBA00022801"/>
    </source>
</evidence>
<protein>
    <submittedName>
        <fullName evidence="12">Heparanase-like protein 1 isoform X1</fullName>
    </submittedName>
</protein>
<evidence type="ECO:0000256" key="10">
    <source>
        <dbReference type="ARBA" id="ARBA00055929"/>
    </source>
</evidence>
<dbReference type="Proteomes" id="UP000504607">
    <property type="component" value="Chromosome 13"/>
</dbReference>
<proteinExistence type="inferred from homology"/>
<dbReference type="RefSeq" id="XP_029123673.1">
    <property type="nucleotide sequence ID" value="XM_029267840.1"/>
</dbReference>
<dbReference type="GO" id="GO:0005765">
    <property type="term" value="C:lysosomal membrane"/>
    <property type="evidence" value="ECO:0007669"/>
    <property type="project" value="UniProtKB-SubCell"/>
</dbReference>
<dbReference type="GO" id="GO:0009505">
    <property type="term" value="C:plant-type cell wall"/>
    <property type="evidence" value="ECO:0007669"/>
    <property type="project" value="TreeGrafter"/>
</dbReference>
<dbReference type="InterPro" id="IPR005199">
    <property type="entry name" value="Glyco_hydro_79"/>
</dbReference>
<evidence type="ECO:0000256" key="9">
    <source>
        <dbReference type="ARBA" id="ARBA00023765"/>
    </source>
</evidence>
<reference evidence="12" key="1">
    <citation type="submission" date="2025-08" db="UniProtKB">
        <authorList>
            <consortium name="RefSeq"/>
        </authorList>
    </citation>
    <scope>IDENTIFICATION</scope>
</reference>
<evidence type="ECO:0000256" key="8">
    <source>
        <dbReference type="ARBA" id="ARBA00023228"/>
    </source>
</evidence>
<dbReference type="SUPFAM" id="SSF51445">
    <property type="entry name" value="(Trans)glycosidases"/>
    <property type="match status" value="1"/>
</dbReference>
<gene>
    <name evidence="12" type="primary">LOC105055993</name>
</gene>
<name>A0A8N4IIU2_ELAGV</name>
<keyword evidence="7" id="KW-0325">Glycoprotein</keyword>
<keyword evidence="11" id="KW-1185">Reference proteome</keyword>
<dbReference type="InterPro" id="IPR017853">
    <property type="entry name" value="GH"/>
</dbReference>
<keyword evidence="8" id="KW-0458">Lysosome</keyword>
<evidence type="ECO:0000256" key="2">
    <source>
        <dbReference type="ARBA" id="ARBA00009800"/>
    </source>
</evidence>
<dbReference type="FunFam" id="3.20.20.80:FF:000023">
    <property type="entry name" value="heparanase-like protein 3"/>
    <property type="match status" value="1"/>
</dbReference>
<evidence type="ECO:0000256" key="7">
    <source>
        <dbReference type="ARBA" id="ARBA00023180"/>
    </source>
</evidence>
<keyword evidence="5" id="KW-0378">Hydrolase</keyword>
<sequence length="601" mass="66444">MNAKGSIFKLFHLGRCVSNFIPPWRKGGVCLFEHDVVFQELPVLCCHPLARCFLNKRGLVEGMGHRLLLFVFLYSLPGILAQESAEATVIVKGSATVAETDKNFVCATIDWWPPEKCNYDQCPWGESSALNLDVDHPFLANAIKAFKSLRIRVGGSLQDKVVYGLSNLGHPCLPFTKMEDGLFGFSQGCLSMDRWDKLNDLFRKTGAIVTFGLNALHGRNHIRNKVWAGPWNSTNARDFIEYTISKQYPVDSWEFGNELSGHGIGASVDVELYGKDLVGLKAILDELYENSDSRPSLLAPGGFFDHQWYGQLLQISGPGIVNAMTHHVYNLGAGNDHHLIKKILDPKCLSQAADIYRGIQLTIQRHGPWASAWVGEAGGVSNSGGRHVSNTFMNSFWYLDQLGMASKYNTKVYCRQTLIGGNYGLLDTEKFVPNPDYYSALLWHQLMGRGVLSVDIDGSPSLRVYAHCAKQEAGVSVLLINLSNTTKSIVTVQNDINVNLGEKDGIQKDSYFVHGLKKTVSWLGRKPLDGSQKREEYHLTAKDGNHQSQTMLLNGSPLELTEDGGIPALNPAYVSVNSPIKMAPMSIAFVVFPNFEARACA</sequence>
<dbReference type="PANTHER" id="PTHR14363:SF30">
    <property type="entry name" value="PROTEIN 2, PUTATIVE, EXPRESSED-RELATED"/>
    <property type="match status" value="1"/>
</dbReference>
<accession>A0A8N4IIU2</accession>
<comment type="subcellular location">
    <subcellularLocation>
        <location evidence="9">Lysosome membrane</location>
        <topology evidence="9">Peripheral membrane protein</topology>
    </subcellularLocation>
    <subcellularLocation>
        <location evidence="1">Secreted</location>
    </subcellularLocation>
</comment>
<keyword evidence="3" id="KW-0964">Secreted</keyword>
<dbReference type="AlphaFoldDB" id="A0A8N4IIU2"/>
<dbReference type="OrthoDB" id="726732at2759"/>
<dbReference type="Gene3D" id="3.20.20.80">
    <property type="entry name" value="Glycosidases"/>
    <property type="match status" value="1"/>
</dbReference>
<dbReference type="PANTHER" id="PTHR14363">
    <property type="entry name" value="HEPARANASE-RELATED"/>
    <property type="match status" value="1"/>
</dbReference>
<organism evidence="11 12">
    <name type="scientific">Elaeis guineensis var. tenera</name>
    <name type="common">Oil palm</name>
    <dbReference type="NCBI Taxonomy" id="51953"/>
    <lineage>
        <taxon>Eukaryota</taxon>
        <taxon>Viridiplantae</taxon>
        <taxon>Streptophyta</taxon>
        <taxon>Embryophyta</taxon>
        <taxon>Tracheophyta</taxon>
        <taxon>Spermatophyta</taxon>
        <taxon>Magnoliopsida</taxon>
        <taxon>Liliopsida</taxon>
        <taxon>Arecaceae</taxon>
        <taxon>Arecoideae</taxon>
        <taxon>Cocoseae</taxon>
        <taxon>Elaeidinae</taxon>
        <taxon>Elaeis</taxon>
    </lineage>
</organism>
<evidence type="ECO:0000313" key="11">
    <source>
        <dbReference type="Proteomes" id="UP000504607"/>
    </source>
</evidence>
<dbReference type="GO" id="GO:0005576">
    <property type="term" value="C:extracellular region"/>
    <property type="evidence" value="ECO:0007669"/>
    <property type="project" value="UniProtKB-SubCell"/>
</dbReference>
<evidence type="ECO:0000256" key="3">
    <source>
        <dbReference type="ARBA" id="ARBA00022525"/>
    </source>
</evidence>
<comment type="function">
    <text evidence="10">Endoglycosidase which is a cell surface and extracellular matrix-degrading enzyme. Cleaves heparan sulfate proteoglycans (HSPGs) into heparan sulfate side chains and core proteoglycans.</text>
</comment>